<dbReference type="Proteomes" id="UP000183769">
    <property type="component" value="Unassembled WGS sequence"/>
</dbReference>
<organism evidence="1 2">
    <name type="scientific">Halolamina pelagica</name>
    <dbReference type="NCBI Taxonomy" id="699431"/>
    <lineage>
        <taxon>Archaea</taxon>
        <taxon>Methanobacteriati</taxon>
        <taxon>Methanobacteriota</taxon>
        <taxon>Stenosarchaea group</taxon>
        <taxon>Halobacteria</taxon>
        <taxon>Halobacteriales</taxon>
        <taxon>Haloferacaceae</taxon>
    </lineage>
</organism>
<name>A0A1I5PYA5_9EURY</name>
<dbReference type="OrthoDB" id="300179at2157"/>
<protein>
    <submittedName>
        <fullName evidence="1">Uncharacterized protein</fullName>
    </submittedName>
</protein>
<proteinExistence type="predicted"/>
<dbReference type="RefSeq" id="WP_074876474.1">
    <property type="nucleotide sequence ID" value="NZ_FOXI01000003.1"/>
</dbReference>
<dbReference type="EMBL" id="FOXI01000003">
    <property type="protein sequence ID" value="SFP38849.1"/>
    <property type="molecule type" value="Genomic_DNA"/>
</dbReference>
<dbReference type="AlphaFoldDB" id="A0A1I5PYA5"/>
<evidence type="ECO:0000313" key="1">
    <source>
        <dbReference type="EMBL" id="SFP38849.1"/>
    </source>
</evidence>
<sequence length="144" mass="14971">MSKLSEFLAGERLEDVALFLAEDQLDEAGKLADAGEAVDGGVVLVRPGEQGRKLFSAGTGQDAMEFAKEAMGEGGSVDADLAGGECPAGDGDEHQVQYVFAFTEAENPDVGGLYADGDVIHAYAKCACGESYSEKWVVGSRSGE</sequence>
<dbReference type="Pfam" id="PF19123">
    <property type="entry name" value="DUF5807"/>
    <property type="match status" value="1"/>
</dbReference>
<gene>
    <name evidence="1" type="ORF">SAMN05216277_103159</name>
</gene>
<keyword evidence="2" id="KW-1185">Reference proteome</keyword>
<evidence type="ECO:0000313" key="2">
    <source>
        <dbReference type="Proteomes" id="UP000183769"/>
    </source>
</evidence>
<dbReference type="InterPro" id="IPR043830">
    <property type="entry name" value="DUF5807"/>
</dbReference>
<reference evidence="2" key="1">
    <citation type="submission" date="2016-10" db="EMBL/GenBank/DDBJ databases">
        <authorList>
            <person name="Varghese N."/>
            <person name="Submissions S."/>
        </authorList>
    </citation>
    <scope>NUCLEOTIDE SEQUENCE [LARGE SCALE GENOMIC DNA]</scope>
    <source>
        <strain evidence="2">CGMCC 1.10329</strain>
    </source>
</reference>
<accession>A0A1I5PYA5</accession>